<dbReference type="InterPro" id="IPR006062">
    <property type="entry name" value="His_biosynth"/>
</dbReference>
<sequence>MDFIFMLTRDDQTIEDCVELYDTIRALPLKHVGFKDVGVAPEVLKRLHGKLKQDGRTTYMEVVSTSEESCLRSVRIGAELGVDCLLGGTQIDLILPLLKGSRTGYYPFPGIPVGHPTKLGGSPQRVAADTKNAVAKGCAGVDLLAYRATEADPLDLIRAARGATERPVIVAGSINSPQRIRDIAAAGADLFTIGTAALDGSFHPRQGLLTNQLKRILEACAA</sequence>
<dbReference type="Proteomes" id="UP000325797">
    <property type="component" value="Chromosome"/>
</dbReference>
<reference evidence="2 3" key="1">
    <citation type="submission" date="2019-08" db="EMBL/GenBank/DDBJ databases">
        <title>Hyperibacter terrae gen. nov., sp. nov. and Hyperibacter viscosus sp. nov., two new members in the family Rhodospirillaceae isolated from the rhizosphere of Hypericum perforatum.</title>
        <authorList>
            <person name="Noviana Z."/>
        </authorList>
    </citation>
    <scope>NUCLEOTIDE SEQUENCE [LARGE SCALE GENOMIC DNA]</scope>
    <source>
        <strain evidence="2 3">R5959</strain>
    </source>
</reference>
<dbReference type="EMBL" id="CP042582">
    <property type="protein sequence ID" value="QEX24880.1"/>
    <property type="molecule type" value="Genomic_DNA"/>
</dbReference>
<comment type="similarity">
    <text evidence="1">Belongs to the HisA/HisF family.</text>
</comment>
<accession>A0A5J6N7R2</accession>
<protein>
    <submittedName>
        <fullName evidence="2">4-hydroxythreonine-4-phosphate dehydrogenase</fullName>
    </submittedName>
</protein>
<dbReference type="OrthoDB" id="9794183at2"/>
<dbReference type="Pfam" id="PF00977">
    <property type="entry name" value="His_biosynth"/>
    <property type="match status" value="1"/>
</dbReference>
<dbReference type="SUPFAM" id="SSF51395">
    <property type="entry name" value="FMN-linked oxidoreductases"/>
    <property type="match status" value="1"/>
</dbReference>
<evidence type="ECO:0000313" key="2">
    <source>
        <dbReference type="EMBL" id="QEX24880.1"/>
    </source>
</evidence>
<evidence type="ECO:0000313" key="3">
    <source>
        <dbReference type="Proteomes" id="UP000325797"/>
    </source>
</evidence>
<dbReference type="InterPro" id="IPR013785">
    <property type="entry name" value="Aldolase_TIM"/>
</dbReference>
<gene>
    <name evidence="2" type="ORF">FRZ61_48220</name>
</gene>
<name>A0A5J6N7R2_9PROT</name>
<dbReference type="GO" id="GO:0000105">
    <property type="term" value="P:L-histidine biosynthetic process"/>
    <property type="evidence" value="ECO:0007669"/>
    <property type="project" value="UniProtKB-KW"/>
</dbReference>
<keyword evidence="1" id="KW-0368">Histidine biosynthesis</keyword>
<evidence type="ECO:0000256" key="1">
    <source>
        <dbReference type="RuleBase" id="RU003657"/>
    </source>
</evidence>
<dbReference type="RefSeq" id="WP_151120137.1">
    <property type="nucleotide sequence ID" value="NZ_CP042582.1"/>
</dbReference>
<proteinExistence type="inferred from homology"/>
<keyword evidence="3" id="KW-1185">Reference proteome</keyword>
<dbReference type="AlphaFoldDB" id="A0A5J6N7R2"/>
<keyword evidence="1" id="KW-0028">Amino-acid biosynthesis</keyword>
<dbReference type="Gene3D" id="3.20.20.70">
    <property type="entry name" value="Aldolase class I"/>
    <property type="match status" value="1"/>
</dbReference>
<organism evidence="2 3">
    <name type="scientific">Hypericibacter adhaerens</name>
    <dbReference type="NCBI Taxonomy" id="2602016"/>
    <lineage>
        <taxon>Bacteria</taxon>
        <taxon>Pseudomonadati</taxon>
        <taxon>Pseudomonadota</taxon>
        <taxon>Alphaproteobacteria</taxon>
        <taxon>Rhodospirillales</taxon>
        <taxon>Dongiaceae</taxon>
        <taxon>Hypericibacter</taxon>
    </lineage>
</organism>
<dbReference type="KEGG" id="hadh:FRZ61_48220"/>